<feature type="transmembrane region" description="Helical" evidence="1">
    <location>
        <begin position="40"/>
        <end position="60"/>
    </location>
</feature>
<accession>A0A7L6N4H7</accession>
<organism evidence="2 3">
    <name type="scientific">Hujiaoplasma nucleasis</name>
    <dbReference type="NCBI Taxonomy" id="2725268"/>
    <lineage>
        <taxon>Bacteria</taxon>
        <taxon>Bacillati</taxon>
        <taxon>Mycoplasmatota</taxon>
        <taxon>Mollicutes</taxon>
        <taxon>Candidatus Izemoplasmatales</taxon>
        <taxon>Hujiaoplasmataceae</taxon>
        <taxon>Hujiaoplasma</taxon>
    </lineage>
</organism>
<keyword evidence="1" id="KW-1133">Transmembrane helix</keyword>
<dbReference type="RefSeq" id="WP_312031882.1">
    <property type="nucleotide sequence ID" value="NZ_CP051151.1"/>
</dbReference>
<dbReference type="AlphaFoldDB" id="A0A7L6N4H7"/>
<reference evidence="2 3" key="1">
    <citation type="submission" date="2020-04" db="EMBL/GenBank/DDBJ databases">
        <authorList>
            <person name="Zheng R.K."/>
            <person name="Sun C.M."/>
        </authorList>
    </citation>
    <scope>NUCLEOTIDE SEQUENCE [LARGE SCALE GENOMIC DNA]</scope>
    <source>
        <strain evidence="3">zrk29</strain>
    </source>
</reference>
<dbReference type="EMBL" id="CP051151">
    <property type="protein sequence ID" value="QLY39414.1"/>
    <property type="molecule type" value="Genomic_DNA"/>
</dbReference>
<protein>
    <submittedName>
        <fullName evidence="2">Uncharacterized protein</fullName>
    </submittedName>
</protein>
<proteinExistence type="predicted"/>
<evidence type="ECO:0000256" key="1">
    <source>
        <dbReference type="SAM" id="Phobius"/>
    </source>
</evidence>
<keyword evidence="1" id="KW-0812">Transmembrane</keyword>
<sequence>MTSRRYKLALFLIVAFFITRQAFMINDLNIITRMNYSIDLLYILLAALMIIIATIVFYVLPSRIYIEYSFRINFTSLNLRKLVANNRIKYITKKFKSIKIYKEYQVFRC</sequence>
<evidence type="ECO:0000313" key="3">
    <source>
        <dbReference type="Proteomes" id="UP000512167"/>
    </source>
</evidence>
<dbReference type="KEGG" id="tbk:HF295_00485"/>
<keyword evidence="1" id="KW-0472">Membrane</keyword>
<gene>
    <name evidence="2" type="ORF">HF295_00485</name>
</gene>
<evidence type="ECO:0000313" key="2">
    <source>
        <dbReference type="EMBL" id="QLY39414.1"/>
    </source>
</evidence>
<keyword evidence="3" id="KW-1185">Reference proteome</keyword>
<name>A0A7L6N4H7_9MOLU</name>
<dbReference type="Proteomes" id="UP000512167">
    <property type="component" value="Chromosome"/>
</dbReference>